<sequence>MTALHITTEIEAPIERVFDLSRSIDLHIGSQSTHRERAVAGRTSGLITLGETVTWSAVHFGIRQRLTTRITAMESPHFFRDSQERGIFKRFDHDHLFEHENGITVMTDVFDFDAPLGPLGRLAEWLVLKRYMTRLLRERNTMIKTAAETDLWQRFLSNG</sequence>
<dbReference type="SUPFAM" id="SSF55961">
    <property type="entry name" value="Bet v1-like"/>
    <property type="match status" value="1"/>
</dbReference>
<gene>
    <name evidence="1" type="ORF">J3U87_31565</name>
</gene>
<name>A0A8A4TJP3_SULCO</name>
<accession>A0A8A4TJP3</accession>
<dbReference type="CDD" id="cd07820">
    <property type="entry name" value="SRPBCC_3"/>
    <property type="match status" value="1"/>
</dbReference>
<evidence type="ECO:0000313" key="1">
    <source>
        <dbReference type="EMBL" id="QTD50146.1"/>
    </source>
</evidence>
<reference evidence="1" key="1">
    <citation type="submission" date="2021-03" db="EMBL/GenBank/DDBJ databases">
        <title>Acanthopleuribacteraceae sp. M133.</title>
        <authorList>
            <person name="Wang G."/>
        </authorList>
    </citation>
    <scope>NUCLEOTIDE SEQUENCE</scope>
    <source>
        <strain evidence="1">M133</strain>
    </source>
</reference>
<dbReference type="RefSeq" id="WP_237379777.1">
    <property type="nucleotide sequence ID" value="NZ_CP071793.1"/>
</dbReference>
<dbReference type="AlphaFoldDB" id="A0A8A4TJP3"/>
<dbReference type="InterPro" id="IPR023393">
    <property type="entry name" value="START-like_dom_sf"/>
</dbReference>
<dbReference type="EMBL" id="CP071793">
    <property type="protein sequence ID" value="QTD50146.1"/>
    <property type="molecule type" value="Genomic_DNA"/>
</dbReference>
<keyword evidence="2" id="KW-1185">Reference proteome</keyword>
<dbReference type="Gene3D" id="3.30.530.20">
    <property type="match status" value="1"/>
</dbReference>
<evidence type="ECO:0000313" key="2">
    <source>
        <dbReference type="Proteomes" id="UP000663929"/>
    </source>
</evidence>
<proteinExistence type="predicted"/>
<dbReference type="Proteomes" id="UP000663929">
    <property type="component" value="Chromosome"/>
</dbReference>
<dbReference type="KEGG" id="scor:J3U87_31565"/>
<organism evidence="1 2">
    <name type="scientific">Sulfidibacter corallicola</name>
    <dbReference type="NCBI Taxonomy" id="2818388"/>
    <lineage>
        <taxon>Bacteria</taxon>
        <taxon>Pseudomonadati</taxon>
        <taxon>Acidobacteriota</taxon>
        <taxon>Holophagae</taxon>
        <taxon>Acanthopleuribacterales</taxon>
        <taxon>Acanthopleuribacteraceae</taxon>
        <taxon>Sulfidibacter</taxon>
    </lineage>
</organism>
<protein>
    <submittedName>
        <fullName evidence="1">SRPBCC family protein</fullName>
    </submittedName>
</protein>